<evidence type="ECO:0000256" key="10">
    <source>
        <dbReference type="HAMAP-Rule" id="MF_00120"/>
    </source>
</evidence>
<dbReference type="PROSITE" id="PS00571">
    <property type="entry name" value="AMIDASES"/>
    <property type="match status" value="1"/>
</dbReference>
<feature type="active site" description="Charge relay system" evidence="10">
    <location>
        <position position="107"/>
    </location>
</feature>
<evidence type="ECO:0000256" key="4">
    <source>
        <dbReference type="ARBA" id="ARBA00014428"/>
    </source>
</evidence>
<dbReference type="GO" id="GO:0005524">
    <property type="term" value="F:ATP binding"/>
    <property type="evidence" value="ECO:0007669"/>
    <property type="project" value="UniProtKB-KW"/>
</dbReference>
<evidence type="ECO:0000256" key="3">
    <source>
        <dbReference type="ARBA" id="ARBA00012739"/>
    </source>
</evidence>
<comment type="subunit">
    <text evidence="2 10">Heterotrimer of A, B and C subunits.</text>
</comment>
<accession>A0A4Q7YW76</accession>
<evidence type="ECO:0000256" key="1">
    <source>
        <dbReference type="ARBA" id="ARBA00008069"/>
    </source>
</evidence>
<reference evidence="12 13" key="1">
    <citation type="submission" date="2019-02" db="EMBL/GenBank/DDBJ databases">
        <title>Genomic Encyclopedia of Archaeal and Bacterial Type Strains, Phase II (KMG-II): from individual species to whole genera.</title>
        <authorList>
            <person name="Goeker M."/>
        </authorList>
    </citation>
    <scope>NUCLEOTIDE SEQUENCE [LARGE SCALE GENOMIC DNA]</scope>
    <source>
        <strain evidence="12 13">DSM 18101</strain>
    </source>
</reference>
<organism evidence="12 13">
    <name type="scientific">Edaphobacter modestus</name>
    <dbReference type="NCBI Taxonomy" id="388466"/>
    <lineage>
        <taxon>Bacteria</taxon>
        <taxon>Pseudomonadati</taxon>
        <taxon>Acidobacteriota</taxon>
        <taxon>Terriglobia</taxon>
        <taxon>Terriglobales</taxon>
        <taxon>Acidobacteriaceae</taxon>
        <taxon>Edaphobacter</taxon>
    </lineage>
</organism>
<dbReference type="InterPro" id="IPR004412">
    <property type="entry name" value="GatA"/>
</dbReference>
<proteinExistence type="inferred from homology"/>
<evidence type="ECO:0000256" key="8">
    <source>
        <dbReference type="ARBA" id="ARBA00022917"/>
    </source>
</evidence>
<dbReference type="GO" id="GO:0016740">
    <property type="term" value="F:transferase activity"/>
    <property type="evidence" value="ECO:0007669"/>
    <property type="project" value="UniProtKB-KW"/>
</dbReference>
<feature type="active site" description="Charge relay system" evidence="10">
    <location>
        <position position="182"/>
    </location>
</feature>
<evidence type="ECO:0000256" key="2">
    <source>
        <dbReference type="ARBA" id="ARBA00011123"/>
    </source>
</evidence>
<evidence type="ECO:0000256" key="9">
    <source>
        <dbReference type="ARBA" id="ARBA00047407"/>
    </source>
</evidence>
<dbReference type="Pfam" id="PF01425">
    <property type="entry name" value="Amidase"/>
    <property type="match status" value="1"/>
</dbReference>
<dbReference type="HAMAP" id="MF_00120">
    <property type="entry name" value="GatA"/>
    <property type="match status" value="1"/>
</dbReference>
<evidence type="ECO:0000256" key="6">
    <source>
        <dbReference type="ARBA" id="ARBA00022741"/>
    </source>
</evidence>
<evidence type="ECO:0000259" key="11">
    <source>
        <dbReference type="Pfam" id="PF01425"/>
    </source>
</evidence>
<keyword evidence="8 10" id="KW-0648">Protein biosynthesis</keyword>
<feature type="domain" description="Amidase" evidence="11">
    <location>
        <begin position="53"/>
        <end position="495"/>
    </location>
</feature>
<evidence type="ECO:0000256" key="5">
    <source>
        <dbReference type="ARBA" id="ARBA00022598"/>
    </source>
</evidence>
<keyword evidence="5 10" id="KW-0436">Ligase</keyword>
<dbReference type="GO" id="GO:0050567">
    <property type="term" value="F:glutaminyl-tRNA synthase (glutamine-hydrolyzing) activity"/>
    <property type="evidence" value="ECO:0007669"/>
    <property type="project" value="UniProtKB-UniRule"/>
</dbReference>
<dbReference type="EC" id="6.3.5.7" evidence="3 10"/>
<dbReference type="InterPro" id="IPR023631">
    <property type="entry name" value="Amidase_dom"/>
</dbReference>
<feature type="active site" description="Acyl-ester intermediate" evidence="10">
    <location>
        <position position="206"/>
    </location>
</feature>
<dbReference type="PANTHER" id="PTHR11895:SF151">
    <property type="entry name" value="GLUTAMYL-TRNA(GLN) AMIDOTRANSFERASE SUBUNIT A"/>
    <property type="match status" value="1"/>
</dbReference>
<dbReference type="EMBL" id="SHKW01000001">
    <property type="protein sequence ID" value="RZU41325.1"/>
    <property type="molecule type" value="Genomic_DNA"/>
</dbReference>
<gene>
    <name evidence="10" type="primary">gatA</name>
    <name evidence="12" type="ORF">BDD14_2841</name>
</gene>
<comment type="catalytic activity">
    <reaction evidence="9 10">
        <text>L-glutamyl-tRNA(Gln) + L-glutamine + ATP + H2O = L-glutaminyl-tRNA(Gln) + L-glutamate + ADP + phosphate + H(+)</text>
        <dbReference type="Rhea" id="RHEA:17521"/>
        <dbReference type="Rhea" id="RHEA-COMP:9681"/>
        <dbReference type="Rhea" id="RHEA-COMP:9684"/>
        <dbReference type="ChEBI" id="CHEBI:15377"/>
        <dbReference type="ChEBI" id="CHEBI:15378"/>
        <dbReference type="ChEBI" id="CHEBI:29985"/>
        <dbReference type="ChEBI" id="CHEBI:30616"/>
        <dbReference type="ChEBI" id="CHEBI:43474"/>
        <dbReference type="ChEBI" id="CHEBI:58359"/>
        <dbReference type="ChEBI" id="CHEBI:78520"/>
        <dbReference type="ChEBI" id="CHEBI:78521"/>
        <dbReference type="ChEBI" id="CHEBI:456216"/>
        <dbReference type="EC" id="6.3.5.7"/>
    </reaction>
</comment>
<dbReference type="Proteomes" id="UP000292958">
    <property type="component" value="Unassembled WGS sequence"/>
</dbReference>
<dbReference type="AlphaFoldDB" id="A0A4Q7YW76"/>
<dbReference type="GO" id="GO:0006412">
    <property type="term" value="P:translation"/>
    <property type="evidence" value="ECO:0007669"/>
    <property type="project" value="UniProtKB-UniRule"/>
</dbReference>
<protein>
    <recommendedName>
        <fullName evidence="4 10">Glutamyl-tRNA(Gln) amidotransferase subunit A</fullName>
        <shortName evidence="10">Glu-ADT subunit A</shortName>
        <ecNumber evidence="3 10">6.3.5.7</ecNumber>
    </recommendedName>
</protein>
<name>A0A4Q7YW76_9BACT</name>
<keyword evidence="12" id="KW-0808">Transferase</keyword>
<dbReference type="NCBIfam" id="TIGR00132">
    <property type="entry name" value="gatA"/>
    <property type="match status" value="1"/>
</dbReference>
<evidence type="ECO:0000313" key="13">
    <source>
        <dbReference type="Proteomes" id="UP000292958"/>
    </source>
</evidence>
<dbReference type="SUPFAM" id="SSF75304">
    <property type="entry name" value="Amidase signature (AS) enzymes"/>
    <property type="match status" value="1"/>
</dbReference>
<dbReference type="InterPro" id="IPR020556">
    <property type="entry name" value="Amidase_CS"/>
</dbReference>
<dbReference type="Gene3D" id="3.90.1300.10">
    <property type="entry name" value="Amidase signature (AS) domain"/>
    <property type="match status" value="1"/>
</dbReference>
<dbReference type="PANTHER" id="PTHR11895">
    <property type="entry name" value="TRANSAMIDASE"/>
    <property type="match status" value="1"/>
</dbReference>
<evidence type="ECO:0000256" key="7">
    <source>
        <dbReference type="ARBA" id="ARBA00022840"/>
    </source>
</evidence>
<keyword evidence="6 10" id="KW-0547">Nucleotide-binding</keyword>
<keyword evidence="13" id="KW-1185">Reference proteome</keyword>
<comment type="similarity">
    <text evidence="1 10">Belongs to the amidase family. GatA subfamily.</text>
</comment>
<comment type="function">
    <text evidence="10">Allows the formation of correctly charged Gln-tRNA(Gln) through the transamidation of misacylated Glu-tRNA(Gln) in organisms which lack glutaminyl-tRNA synthetase. The reaction takes place in the presence of glutamine and ATP through an activated gamma-phospho-Glu-tRNA(Gln).</text>
</comment>
<sequence>MAGSSKFQRSLSGRWPVRRFRGEMGLTAESLKSLTIDEVRDAIAAGRTTATALAEAHYDRITAEDRQINSYLSLSRERALTQASKIDAMAQRGEVLPPLAGVPVGIKDVLVMRGAPATASSLIVKGYRPPYDATAVERLESAGAVLLGKLNCDEFAMGSSNENSAYGPVRNPRALDRVPGGSSGGSAAAVAAGFAVATLGTDTGGSIRQPAAFCGVVGVLPTYGRVSRYGLIAFASSLDRIGPFTKNVKDAATMLEVLAGKDALDATSSDRPVEGYRNALDGPVEGLKVGVPEEYFGDGLDTEIRAAIERALDGLKAAGCVVKPVSLPHTKYAVPTYYVIATAEASSNLSRFDGVRFGLRDAEAKTLSEMYSRTRDAGFGAEVKRRILLGTYALSAGYYDAYYKKAQQVRTLLTRDFLAAFTDVDVLVAPVTPTPAFKLGEKTDDPVKMYLEDIYSVAASLSGICGMSVPLGETRDGLPIGLQILGRHFGEATMLRVARTVEMG</sequence>
<evidence type="ECO:0000313" key="12">
    <source>
        <dbReference type="EMBL" id="RZU41325.1"/>
    </source>
</evidence>
<comment type="caution">
    <text evidence="12">The sequence shown here is derived from an EMBL/GenBank/DDBJ whole genome shotgun (WGS) entry which is preliminary data.</text>
</comment>
<dbReference type="InterPro" id="IPR000120">
    <property type="entry name" value="Amidase"/>
</dbReference>
<dbReference type="InterPro" id="IPR036928">
    <property type="entry name" value="AS_sf"/>
</dbReference>
<dbReference type="GO" id="GO:0030956">
    <property type="term" value="C:glutamyl-tRNA(Gln) amidotransferase complex"/>
    <property type="evidence" value="ECO:0007669"/>
    <property type="project" value="InterPro"/>
</dbReference>
<keyword evidence="7 10" id="KW-0067">ATP-binding</keyword>